<dbReference type="InterPro" id="IPR001678">
    <property type="entry name" value="MeTrfase_RsmB-F_NOP2_dom"/>
</dbReference>
<proteinExistence type="inferred from homology"/>
<dbReference type="Gene3D" id="3.40.50.150">
    <property type="entry name" value="Vaccinia Virus protein VP39"/>
    <property type="match status" value="1"/>
</dbReference>
<comment type="caution">
    <text evidence="4">The sequence shown here is derived from an EMBL/GenBank/DDBJ whole genome shotgun (WGS) entry which is preliminary data.</text>
</comment>
<name>A0A9D0ZFF5_9FIRM</name>
<organism evidence="4 5">
    <name type="scientific">Candidatus Scatomorpha intestinavium</name>
    <dbReference type="NCBI Taxonomy" id="2840922"/>
    <lineage>
        <taxon>Bacteria</taxon>
        <taxon>Bacillati</taxon>
        <taxon>Bacillota</taxon>
        <taxon>Clostridia</taxon>
        <taxon>Eubacteriales</taxon>
        <taxon>Candidatus Scatomorpha</taxon>
    </lineage>
</organism>
<comment type="caution">
    <text evidence="2">Lacks conserved residue(s) required for the propagation of feature annotation.</text>
</comment>
<reference evidence="4" key="2">
    <citation type="journal article" date="2021" name="PeerJ">
        <title>Extensive microbial diversity within the chicken gut microbiome revealed by metagenomics and culture.</title>
        <authorList>
            <person name="Gilroy R."/>
            <person name="Ravi A."/>
            <person name="Getino M."/>
            <person name="Pursley I."/>
            <person name="Horton D.L."/>
            <person name="Alikhan N.F."/>
            <person name="Baker D."/>
            <person name="Gharbi K."/>
            <person name="Hall N."/>
            <person name="Watson M."/>
            <person name="Adriaenssens E.M."/>
            <person name="Foster-Nyarko E."/>
            <person name="Jarju S."/>
            <person name="Secka A."/>
            <person name="Antonio M."/>
            <person name="Oren A."/>
            <person name="Chaudhuri R.R."/>
            <person name="La Ragione R."/>
            <person name="Hildebrand F."/>
            <person name="Pallen M.J."/>
        </authorList>
    </citation>
    <scope>NUCLEOTIDE SEQUENCE</scope>
    <source>
        <strain evidence="4">ChiBcolR7-354</strain>
    </source>
</reference>
<comment type="similarity">
    <text evidence="2">Belongs to the class I-like SAM-binding methyltransferase superfamily. RsmB/NOP family.</text>
</comment>
<evidence type="ECO:0000256" key="2">
    <source>
        <dbReference type="PROSITE-ProRule" id="PRU01023"/>
    </source>
</evidence>
<dbReference type="GO" id="GO:0006355">
    <property type="term" value="P:regulation of DNA-templated transcription"/>
    <property type="evidence" value="ECO:0007669"/>
    <property type="project" value="InterPro"/>
</dbReference>
<dbReference type="InterPro" id="IPR023267">
    <property type="entry name" value="RCMT"/>
</dbReference>
<protein>
    <submittedName>
        <fullName evidence="4">16S rRNA (Cytosine(967)-C(5))-methyltransferase RsmB</fullName>
    </submittedName>
</protein>
<keyword evidence="2" id="KW-0949">S-adenosyl-L-methionine</keyword>
<sequence>MRAENGRAAAVNALSAVRRGSFSQEAAEAASRWLDAREAALCARLIYGTLQNEAYLDFCISEFCSTPLKKLEPKVLDILRISALQLLFFDRIPAHSAVSEGVELCRRFGSPRAAGLVNAVLRRLSERRELPPEVPGHGTAEYLSVKYSHPLWLAEEFMSARGYEGAGSLLAANNSEPPVYLQANTLKISGEELLEKLLAAGAEAEYGKLPGEISVRKPGDVTRLPGYADGLFYVQDEAARLAVETVSPRPGERVLDACAAPGG</sequence>
<dbReference type="Pfam" id="PF01029">
    <property type="entry name" value="NusB"/>
    <property type="match status" value="1"/>
</dbReference>
<evidence type="ECO:0000313" key="5">
    <source>
        <dbReference type="Proteomes" id="UP000824262"/>
    </source>
</evidence>
<dbReference type="GO" id="GO:0008173">
    <property type="term" value="F:RNA methyltransferase activity"/>
    <property type="evidence" value="ECO:0007669"/>
    <property type="project" value="InterPro"/>
</dbReference>
<dbReference type="PROSITE" id="PS51686">
    <property type="entry name" value="SAM_MT_RSMB_NOP"/>
    <property type="match status" value="1"/>
</dbReference>
<dbReference type="Gene3D" id="3.30.70.1170">
    <property type="entry name" value="Sun protein, domain 3"/>
    <property type="match status" value="1"/>
</dbReference>
<dbReference type="PRINTS" id="PR02008">
    <property type="entry name" value="RCMTFAMILY"/>
</dbReference>
<keyword evidence="1 2" id="KW-0694">RNA-binding</keyword>
<accession>A0A9D0ZFF5</accession>
<dbReference type="Pfam" id="PF22458">
    <property type="entry name" value="RsmF-B_ferredox"/>
    <property type="match status" value="1"/>
</dbReference>
<gene>
    <name evidence="4" type="ORF">IAB77_10375</name>
</gene>
<feature type="non-terminal residue" evidence="4">
    <location>
        <position position="263"/>
    </location>
</feature>
<dbReference type="SUPFAM" id="SSF48013">
    <property type="entry name" value="NusB-like"/>
    <property type="match status" value="1"/>
</dbReference>
<dbReference type="PANTHER" id="PTHR22807">
    <property type="entry name" value="NOP2 YEAST -RELATED NOL1/NOP2/FMU SUN DOMAIN-CONTAINING"/>
    <property type="match status" value="1"/>
</dbReference>
<dbReference type="Proteomes" id="UP000824262">
    <property type="component" value="Unassembled WGS sequence"/>
</dbReference>
<dbReference type="GO" id="GO:0003723">
    <property type="term" value="F:RNA binding"/>
    <property type="evidence" value="ECO:0007669"/>
    <property type="project" value="UniProtKB-UniRule"/>
</dbReference>
<reference evidence="4" key="1">
    <citation type="submission" date="2020-10" db="EMBL/GenBank/DDBJ databases">
        <authorList>
            <person name="Gilroy R."/>
        </authorList>
    </citation>
    <scope>NUCLEOTIDE SEQUENCE</scope>
    <source>
        <strain evidence="4">ChiBcolR7-354</strain>
    </source>
</reference>
<dbReference type="InterPro" id="IPR054728">
    <property type="entry name" value="RsmB-like_ferredoxin"/>
</dbReference>
<dbReference type="InterPro" id="IPR029063">
    <property type="entry name" value="SAM-dependent_MTases_sf"/>
</dbReference>
<dbReference type="AlphaFoldDB" id="A0A9D0ZFF5"/>
<dbReference type="GO" id="GO:0001510">
    <property type="term" value="P:RNA methylation"/>
    <property type="evidence" value="ECO:0007669"/>
    <property type="project" value="InterPro"/>
</dbReference>
<dbReference type="InterPro" id="IPR035926">
    <property type="entry name" value="NusB-like_sf"/>
</dbReference>
<keyword evidence="2" id="KW-0808">Transferase</keyword>
<dbReference type="PANTHER" id="PTHR22807:SF61">
    <property type="entry name" value="NOL1_NOP2_SUN FAMILY PROTEIN _ ANTITERMINATION NUSB DOMAIN-CONTAINING PROTEIN"/>
    <property type="match status" value="1"/>
</dbReference>
<keyword evidence="2" id="KW-0489">Methyltransferase</keyword>
<evidence type="ECO:0000259" key="3">
    <source>
        <dbReference type="PROSITE" id="PS51686"/>
    </source>
</evidence>
<dbReference type="Gene3D" id="1.10.940.10">
    <property type="entry name" value="NusB-like"/>
    <property type="match status" value="1"/>
</dbReference>
<dbReference type="EMBL" id="DVGA01000116">
    <property type="protein sequence ID" value="HIQ79647.1"/>
    <property type="molecule type" value="Genomic_DNA"/>
</dbReference>
<dbReference type="SUPFAM" id="SSF53335">
    <property type="entry name" value="S-adenosyl-L-methionine-dependent methyltransferases"/>
    <property type="match status" value="1"/>
</dbReference>
<feature type="domain" description="SAM-dependent MTase RsmB/NOP-type" evidence="3">
    <location>
        <begin position="169"/>
        <end position="263"/>
    </location>
</feature>
<evidence type="ECO:0000256" key="1">
    <source>
        <dbReference type="ARBA" id="ARBA00022884"/>
    </source>
</evidence>
<dbReference type="InterPro" id="IPR006027">
    <property type="entry name" value="NusB_RsmB_TIM44"/>
</dbReference>
<evidence type="ECO:0000313" key="4">
    <source>
        <dbReference type="EMBL" id="HIQ79647.1"/>
    </source>
</evidence>